<dbReference type="PANTHER" id="PTHR48169:SF7">
    <property type="entry name" value="CASPASE 10"/>
    <property type="match status" value="1"/>
</dbReference>
<evidence type="ECO:0000256" key="1">
    <source>
        <dbReference type="ARBA" id="ARBA00010134"/>
    </source>
</evidence>
<dbReference type="Gene3D" id="3.40.50.1460">
    <property type="match status" value="1"/>
</dbReference>
<keyword evidence="6" id="KW-0788">Thiol protease</keyword>
<evidence type="ECO:0000313" key="12">
    <source>
        <dbReference type="EMBL" id="CAC5418974.1"/>
    </source>
</evidence>
<dbReference type="AlphaFoldDB" id="A0A6J8EE70"/>
<gene>
    <name evidence="12" type="ORF">MCOR_51366</name>
</gene>
<evidence type="ECO:0000313" key="13">
    <source>
        <dbReference type="Proteomes" id="UP000507470"/>
    </source>
</evidence>
<evidence type="ECO:0000256" key="4">
    <source>
        <dbReference type="ARBA" id="ARBA00022737"/>
    </source>
</evidence>
<evidence type="ECO:0000256" key="3">
    <source>
        <dbReference type="ARBA" id="ARBA00022703"/>
    </source>
</evidence>
<dbReference type="PROSITE" id="PS50168">
    <property type="entry name" value="DED"/>
    <property type="match status" value="1"/>
</dbReference>
<dbReference type="InterPro" id="IPR029030">
    <property type="entry name" value="Caspase-like_dom_sf"/>
</dbReference>
<dbReference type="GO" id="GO:0006508">
    <property type="term" value="P:proteolysis"/>
    <property type="evidence" value="ECO:0007669"/>
    <property type="project" value="UniProtKB-KW"/>
</dbReference>
<dbReference type="GO" id="GO:0006915">
    <property type="term" value="P:apoptotic process"/>
    <property type="evidence" value="ECO:0007669"/>
    <property type="project" value="UniProtKB-KW"/>
</dbReference>
<dbReference type="PROSITE" id="PS50208">
    <property type="entry name" value="CASPASE_P20"/>
    <property type="match status" value="1"/>
</dbReference>
<reference evidence="12 13" key="1">
    <citation type="submission" date="2020-06" db="EMBL/GenBank/DDBJ databases">
        <authorList>
            <person name="Li R."/>
            <person name="Bekaert M."/>
        </authorList>
    </citation>
    <scope>NUCLEOTIDE SEQUENCE [LARGE SCALE GENOMIC DNA]</scope>
    <source>
        <strain evidence="13">wild</strain>
    </source>
</reference>
<evidence type="ECO:0000259" key="10">
    <source>
        <dbReference type="PROSITE" id="PS50207"/>
    </source>
</evidence>
<evidence type="ECO:0000256" key="5">
    <source>
        <dbReference type="ARBA" id="ARBA00022801"/>
    </source>
</evidence>
<evidence type="ECO:0000256" key="6">
    <source>
        <dbReference type="ARBA" id="ARBA00022807"/>
    </source>
</evidence>
<evidence type="ECO:0000256" key="2">
    <source>
        <dbReference type="ARBA" id="ARBA00022670"/>
    </source>
</evidence>
<dbReference type="GO" id="GO:0051604">
    <property type="term" value="P:protein maturation"/>
    <property type="evidence" value="ECO:0007669"/>
    <property type="project" value="UniProtKB-ARBA"/>
</dbReference>
<dbReference type="InterPro" id="IPR011029">
    <property type="entry name" value="DEATH-like_dom_sf"/>
</dbReference>
<evidence type="ECO:0000256" key="7">
    <source>
        <dbReference type="ARBA" id="ARBA00023145"/>
    </source>
</evidence>
<dbReference type="PROSITE" id="PS01122">
    <property type="entry name" value="CASPASE_CYS"/>
    <property type="match status" value="1"/>
</dbReference>
<dbReference type="PRINTS" id="PR00376">
    <property type="entry name" value="IL1BCENZYME"/>
</dbReference>
<keyword evidence="5" id="KW-0378">Hydrolase</keyword>
<dbReference type="EMBL" id="CACVKT020008971">
    <property type="protein sequence ID" value="CAC5418974.1"/>
    <property type="molecule type" value="Genomic_DNA"/>
</dbReference>
<accession>A0A6J8EE70</accession>
<keyword evidence="7" id="KW-0865">Zymogen</keyword>
<protein>
    <recommendedName>
        <fullName evidence="14">CASP8</fullName>
    </recommendedName>
</protein>
<dbReference type="PROSITE" id="PS50207">
    <property type="entry name" value="CASPASE_P10"/>
    <property type="match status" value="1"/>
</dbReference>
<feature type="domain" description="Caspase family p10" evidence="10">
    <location>
        <begin position="272"/>
        <end position="359"/>
    </location>
</feature>
<keyword evidence="4" id="KW-0677">Repeat</keyword>
<feature type="domain" description="Caspase family p20" evidence="11">
    <location>
        <begin position="116"/>
        <end position="237"/>
    </location>
</feature>
<dbReference type="Gene3D" id="1.10.533.10">
    <property type="entry name" value="Death Domain, Fas"/>
    <property type="match status" value="1"/>
</dbReference>
<dbReference type="Pfam" id="PF00656">
    <property type="entry name" value="Peptidase_C14"/>
    <property type="match status" value="1"/>
</dbReference>
<organism evidence="12 13">
    <name type="scientific">Mytilus coruscus</name>
    <name type="common">Sea mussel</name>
    <dbReference type="NCBI Taxonomy" id="42192"/>
    <lineage>
        <taxon>Eukaryota</taxon>
        <taxon>Metazoa</taxon>
        <taxon>Spiralia</taxon>
        <taxon>Lophotrochozoa</taxon>
        <taxon>Mollusca</taxon>
        <taxon>Bivalvia</taxon>
        <taxon>Autobranchia</taxon>
        <taxon>Pteriomorphia</taxon>
        <taxon>Mytilida</taxon>
        <taxon>Mytiloidea</taxon>
        <taxon>Mytilidae</taxon>
        <taxon>Mytilinae</taxon>
        <taxon>Mytilus</taxon>
    </lineage>
</organism>
<keyword evidence="2" id="KW-0645">Protease</keyword>
<comment type="similarity">
    <text evidence="1 8">Belongs to the peptidase C14A family.</text>
</comment>
<dbReference type="SMART" id="SM00115">
    <property type="entry name" value="CASc"/>
    <property type="match status" value="1"/>
</dbReference>
<dbReference type="PROSITE" id="PS01121">
    <property type="entry name" value="CASPASE_HIS"/>
    <property type="match status" value="1"/>
</dbReference>
<dbReference type="InterPro" id="IPR015917">
    <property type="entry name" value="Pept_C14A"/>
</dbReference>
<evidence type="ECO:0008006" key="14">
    <source>
        <dbReference type="Google" id="ProtNLM"/>
    </source>
</evidence>
<sequence length="363" mass="41620">MDCPCPLVTFLSSRKALFNVAQDLSMEDVIAMIQKSRDCLKNFSPAVRQIEKIGKSGKIFEFLNIIQEKKHITSNDVSFLYQLLYDINRGDLVHFLDPIKGYDLNSFYPFDQCYPGKCIIINNCKFENDLLERKGSDIDADELSKTFRQLNYKIERHEDIKSHQIIEVADTLSQQDHSRYSSVVVCILSHGSLRSVYGVDGFPVPVRTFTQKFTGSNCKSLAGKPKLFFVQACQGSKEQIVKRREGTRPIARARNDVIRMETDEDETVEDVIPDEGDFLLAFSTAPGCSSYRDPDKGSYFIQTLCEQIQKDCMRNHLLDILTDVKKRVSKYKIPIEEDQTVKTIPSHYSTLTHKLHFFPVNTR</sequence>
<keyword evidence="3" id="KW-0053">Apoptosis</keyword>
<dbReference type="InterPro" id="IPR001875">
    <property type="entry name" value="DED_dom"/>
</dbReference>
<dbReference type="Proteomes" id="UP000507470">
    <property type="component" value="Unassembled WGS sequence"/>
</dbReference>
<keyword evidence="13" id="KW-1185">Reference proteome</keyword>
<evidence type="ECO:0000259" key="11">
    <source>
        <dbReference type="PROSITE" id="PS50208"/>
    </source>
</evidence>
<evidence type="ECO:0000256" key="8">
    <source>
        <dbReference type="RuleBase" id="RU003971"/>
    </source>
</evidence>
<feature type="domain" description="DED" evidence="9">
    <location>
        <begin position="12"/>
        <end position="98"/>
    </location>
</feature>
<dbReference type="InterPro" id="IPR002138">
    <property type="entry name" value="Pept_C14_p10"/>
</dbReference>
<dbReference type="SUPFAM" id="SSF52129">
    <property type="entry name" value="Caspase-like"/>
    <property type="match status" value="1"/>
</dbReference>
<dbReference type="InterPro" id="IPR011600">
    <property type="entry name" value="Pept_C14_caspase"/>
</dbReference>
<dbReference type="GO" id="GO:0004197">
    <property type="term" value="F:cysteine-type endopeptidase activity"/>
    <property type="evidence" value="ECO:0007669"/>
    <property type="project" value="InterPro"/>
</dbReference>
<dbReference type="PANTHER" id="PTHR48169">
    <property type="entry name" value="DED DOMAIN-CONTAINING PROTEIN"/>
    <property type="match status" value="1"/>
</dbReference>
<dbReference type="InterPro" id="IPR016129">
    <property type="entry name" value="Caspase_his_AS"/>
</dbReference>
<dbReference type="SUPFAM" id="SSF47986">
    <property type="entry name" value="DEATH domain"/>
    <property type="match status" value="1"/>
</dbReference>
<dbReference type="GO" id="GO:0042981">
    <property type="term" value="P:regulation of apoptotic process"/>
    <property type="evidence" value="ECO:0007669"/>
    <property type="project" value="InterPro"/>
</dbReference>
<proteinExistence type="inferred from homology"/>
<evidence type="ECO:0000259" key="9">
    <source>
        <dbReference type="PROSITE" id="PS50168"/>
    </source>
</evidence>
<dbReference type="OrthoDB" id="6114029at2759"/>
<dbReference type="InterPro" id="IPR033139">
    <property type="entry name" value="Caspase_cys_AS"/>
</dbReference>
<dbReference type="CDD" id="cd00032">
    <property type="entry name" value="CASc"/>
    <property type="match status" value="1"/>
</dbReference>
<name>A0A6J8EE70_MYTCO</name>
<dbReference type="GO" id="GO:0005737">
    <property type="term" value="C:cytoplasm"/>
    <property type="evidence" value="ECO:0007669"/>
    <property type="project" value="UniProtKB-ARBA"/>
</dbReference>
<dbReference type="InterPro" id="IPR001309">
    <property type="entry name" value="Pept_C14_p20"/>
</dbReference>